<gene>
    <name evidence="3" type="ORF">TBRA_LOCUS2875</name>
</gene>
<dbReference type="GO" id="GO:0001517">
    <property type="term" value="F:N-acetylglucosamine 6-O-sulfotransferase activity"/>
    <property type="evidence" value="ECO:0007669"/>
    <property type="project" value="TreeGrafter"/>
</dbReference>
<organism evidence="3 4">
    <name type="scientific">Trichogramma brassicae</name>
    <dbReference type="NCBI Taxonomy" id="86971"/>
    <lineage>
        <taxon>Eukaryota</taxon>
        <taxon>Metazoa</taxon>
        <taxon>Ecdysozoa</taxon>
        <taxon>Arthropoda</taxon>
        <taxon>Hexapoda</taxon>
        <taxon>Insecta</taxon>
        <taxon>Pterygota</taxon>
        <taxon>Neoptera</taxon>
        <taxon>Endopterygota</taxon>
        <taxon>Hymenoptera</taxon>
        <taxon>Apocrita</taxon>
        <taxon>Proctotrupomorpha</taxon>
        <taxon>Chalcidoidea</taxon>
        <taxon>Trichogrammatidae</taxon>
        <taxon>Trichogramma</taxon>
    </lineage>
</organism>
<accession>A0A6H5HYL5</accession>
<dbReference type="InterPro" id="IPR051135">
    <property type="entry name" value="Gal/GlcNAc/GalNAc_ST"/>
</dbReference>
<proteinExistence type="predicted"/>
<dbReference type="InterPro" id="IPR027417">
    <property type="entry name" value="P-loop_NTPase"/>
</dbReference>
<evidence type="ECO:0000313" key="3">
    <source>
        <dbReference type="EMBL" id="CAB0030890.1"/>
    </source>
</evidence>
<feature type="domain" description="Sulfotransferase" evidence="2">
    <location>
        <begin position="283"/>
        <end position="423"/>
    </location>
</feature>
<feature type="region of interest" description="Disordered" evidence="1">
    <location>
        <begin position="242"/>
        <end position="271"/>
    </location>
</feature>
<dbReference type="Pfam" id="PF00685">
    <property type="entry name" value="Sulfotransfer_1"/>
    <property type="match status" value="1"/>
</dbReference>
<dbReference type="PANTHER" id="PTHR10704:SF44">
    <property type="entry name" value="LD35051P-RELATED"/>
    <property type="match status" value="1"/>
</dbReference>
<dbReference type="SUPFAM" id="SSF52540">
    <property type="entry name" value="P-loop containing nucleoside triphosphate hydrolases"/>
    <property type="match status" value="1"/>
</dbReference>
<sequence length="450" mass="50705">MGGNSGPYGIMTGQAFFRSRWTISRGQKIADSIVRTRYARVASCSLGARKLCCCCWATAAKAPRVQCAHELLVGQLHSDAAHAAECTATEGRRVGATEKAEAAASAAARASTRSTVAALLPLDPSEHVHLTLTRCAACTQHSRARQQQQREFVKTSERVFCRYTVPSGESVTVAAAAAEEAVAAARARQMLIARRRDVAPPDFLLSAALRDALHILPRDKPEIQQLHRAPAPAPHIELHKRQRLQHRKHHPYGDRRRGGSTATHHRERNGKLCVSRRQVRQLRKVVLLIRDPRGVLQSRKHREWCPNEPDCFDPTTLCSDMVSDYNAAVRFLKLYPDTFSVIRYEDLSLDPFAHTDKLFKFFGLHYHENVQHFLETHTKTDIGGLSSTFRNSKTAPFHWRTELDFDEVDEIQQECDQAMKLWGYAFARNATHQKTFDPVTSCKLLDNNRV</sequence>
<dbReference type="EMBL" id="CADCXV010000569">
    <property type="protein sequence ID" value="CAB0030890.1"/>
    <property type="molecule type" value="Genomic_DNA"/>
</dbReference>
<dbReference type="GO" id="GO:0006044">
    <property type="term" value="P:N-acetylglucosamine metabolic process"/>
    <property type="evidence" value="ECO:0007669"/>
    <property type="project" value="TreeGrafter"/>
</dbReference>
<evidence type="ECO:0000259" key="2">
    <source>
        <dbReference type="Pfam" id="PF00685"/>
    </source>
</evidence>
<dbReference type="Gene3D" id="3.40.50.300">
    <property type="entry name" value="P-loop containing nucleotide triphosphate hydrolases"/>
    <property type="match status" value="1"/>
</dbReference>
<dbReference type="Proteomes" id="UP000479190">
    <property type="component" value="Unassembled WGS sequence"/>
</dbReference>
<evidence type="ECO:0000313" key="4">
    <source>
        <dbReference type="Proteomes" id="UP000479190"/>
    </source>
</evidence>
<dbReference type="OrthoDB" id="6138663at2759"/>
<dbReference type="GO" id="GO:0006790">
    <property type="term" value="P:sulfur compound metabolic process"/>
    <property type="evidence" value="ECO:0007669"/>
    <property type="project" value="TreeGrafter"/>
</dbReference>
<keyword evidence="4" id="KW-1185">Reference proteome</keyword>
<dbReference type="AlphaFoldDB" id="A0A6H5HYL5"/>
<protein>
    <recommendedName>
        <fullName evidence="2">Sulfotransferase domain-containing protein</fullName>
    </recommendedName>
</protein>
<evidence type="ECO:0000256" key="1">
    <source>
        <dbReference type="SAM" id="MobiDB-lite"/>
    </source>
</evidence>
<name>A0A6H5HYL5_9HYME</name>
<dbReference type="PANTHER" id="PTHR10704">
    <property type="entry name" value="CARBOHYDRATE SULFOTRANSFERASE"/>
    <property type="match status" value="1"/>
</dbReference>
<reference evidence="3 4" key="1">
    <citation type="submission" date="2020-02" db="EMBL/GenBank/DDBJ databases">
        <authorList>
            <person name="Ferguson B K."/>
        </authorList>
    </citation>
    <scope>NUCLEOTIDE SEQUENCE [LARGE SCALE GENOMIC DNA]</scope>
</reference>
<dbReference type="InterPro" id="IPR000863">
    <property type="entry name" value="Sulfotransferase_dom"/>
</dbReference>